<dbReference type="AlphaFoldDB" id="A0A4R6TZX1"/>
<dbReference type="Proteomes" id="UP000295632">
    <property type="component" value="Unassembled WGS sequence"/>
</dbReference>
<proteinExistence type="predicted"/>
<keyword evidence="2" id="KW-1185">Reference proteome</keyword>
<reference evidence="1 2" key="1">
    <citation type="submission" date="2019-03" db="EMBL/GenBank/DDBJ databases">
        <title>Genomic Encyclopedia of Type Strains, Phase IV (KMG-IV): sequencing the most valuable type-strain genomes for metagenomic binning, comparative biology and taxonomic classification.</title>
        <authorList>
            <person name="Goeker M."/>
        </authorList>
    </citation>
    <scope>NUCLEOTIDE SEQUENCE [LARGE SCALE GENOMIC DNA]</scope>
    <source>
        <strain evidence="1 2">DSM 28697</strain>
    </source>
</reference>
<evidence type="ECO:0000313" key="1">
    <source>
        <dbReference type="EMBL" id="TDQ39201.1"/>
    </source>
</evidence>
<evidence type="ECO:0000313" key="2">
    <source>
        <dbReference type="Proteomes" id="UP000295632"/>
    </source>
</evidence>
<dbReference type="RefSeq" id="WP_133580631.1">
    <property type="nucleotide sequence ID" value="NZ_SNYJ01000008.1"/>
</dbReference>
<organism evidence="1 2">
    <name type="scientific">Aureibacillus halotolerans</name>
    <dbReference type="NCBI Taxonomy" id="1508390"/>
    <lineage>
        <taxon>Bacteria</taxon>
        <taxon>Bacillati</taxon>
        <taxon>Bacillota</taxon>
        <taxon>Bacilli</taxon>
        <taxon>Bacillales</taxon>
        <taxon>Bacillaceae</taxon>
        <taxon>Aureibacillus</taxon>
    </lineage>
</organism>
<name>A0A4R6TZX1_9BACI</name>
<sequence length="79" mass="9153">MSDRGLEILRAKKEQATLNYATNYEGYMRLLPSEAAWNHLVALANEALKSRGMLRAKEDVIEILQRDVNELETKLEKYE</sequence>
<comment type="caution">
    <text evidence="1">The sequence shown here is derived from an EMBL/GenBank/DDBJ whole genome shotgun (WGS) entry which is preliminary data.</text>
</comment>
<protein>
    <submittedName>
        <fullName evidence="1">Uncharacterized protein</fullName>
    </submittedName>
</protein>
<accession>A0A4R6TZX1</accession>
<dbReference type="EMBL" id="SNYJ01000008">
    <property type="protein sequence ID" value="TDQ39201.1"/>
    <property type="molecule type" value="Genomic_DNA"/>
</dbReference>
<gene>
    <name evidence="1" type="ORF">EV213_108153</name>
</gene>